<comment type="similarity">
    <text evidence="1">Belongs to the peptidase C40 family.</text>
</comment>
<proteinExistence type="inferred from homology"/>
<evidence type="ECO:0000256" key="1">
    <source>
        <dbReference type="ARBA" id="ARBA00007074"/>
    </source>
</evidence>
<dbReference type="InterPro" id="IPR038765">
    <property type="entry name" value="Papain-like_cys_pep_sf"/>
</dbReference>
<feature type="domain" description="NlpC/P60" evidence="6">
    <location>
        <begin position="186"/>
        <end position="330"/>
    </location>
</feature>
<dbReference type="PANTHER" id="PTHR47359">
    <property type="entry name" value="PEPTIDOGLYCAN DL-ENDOPEPTIDASE CWLO"/>
    <property type="match status" value="1"/>
</dbReference>
<keyword evidence="2" id="KW-0645">Protease</keyword>
<evidence type="ECO:0000256" key="3">
    <source>
        <dbReference type="ARBA" id="ARBA00022801"/>
    </source>
</evidence>
<reference evidence="7 8" key="1">
    <citation type="submission" date="2024-05" db="EMBL/GenBank/DDBJ databases">
        <authorList>
            <person name="Zhao H."/>
            <person name="Xu Y."/>
            <person name="Lin S."/>
            <person name="Spain J.C."/>
            <person name="Zhou N.-Y."/>
        </authorList>
    </citation>
    <scope>NUCLEOTIDE SEQUENCE [LARGE SCALE GENOMIC DNA]</scope>
    <source>
        <strain evidence="7 8">NEAU-NG30</strain>
    </source>
</reference>
<evidence type="ECO:0000256" key="5">
    <source>
        <dbReference type="SAM" id="MobiDB-lite"/>
    </source>
</evidence>
<dbReference type="SUPFAM" id="SSF54001">
    <property type="entry name" value="Cysteine proteinases"/>
    <property type="match status" value="1"/>
</dbReference>
<comment type="caution">
    <text evidence="7">The sequence shown here is derived from an EMBL/GenBank/DDBJ whole genome shotgun (WGS) entry which is preliminary data.</text>
</comment>
<evidence type="ECO:0000313" key="8">
    <source>
        <dbReference type="Proteomes" id="UP001440984"/>
    </source>
</evidence>
<organism evidence="7 8">
    <name type="scientific">Amycolatopsis melonis</name>
    <dbReference type="NCBI Taxonomy" id="3156488"/>
    <lineage>
        <taxon>Bacteria</taxon>
        <taxon>Bacillati</taxon>
        <taxon>Actinomycetota</taxon>
        <taxon>Actinomycetes</taxon>
        <taxon>Pseudonocardiales</taxon>
        <taxon>Pseudonocardiaceae</taxon>
        <taxon>Amycolatopsis</taxon>
    </lineage>
</organism>
<evidence type="ECO:0000256" key="4">
    <source>
        <dbReference type="ARBA" id="ARBA00022807"/>
    </source>
</evidence>
<dbReference type="Gene3D" id="3.90.1720.10">
    <property type="entry name" value="endopeptidase domain like (from Nostoc punctiforme)"/>
    <property type="match status" value="1"/>
</dbReference>
<dbReference type="EMBL" id="JBDZYD010000005">
    <property type="protein sequence ID" value="MEQ0560720.1"/>
    <property type="molecule type" value="Genomic_DNA"/>
</dbReference>
<gene>
    <name evidence="7" type="ORF">ABJI51_16660</name>
</gene>
<sequence length="330" mass="34229">MGRVLTAIAAVVVIVVAAAALVTVVFTSSSAGSGCDGGHAVKHLTGSELDIEQLGIVQVILAAVHQRQLPDRAAVIAVETGLVESGLRNLDHGDRDSLGVFQQRPSQGWGTREQVMDPVYATGRFLDALVALPGWESMPPGAAAQAVQRSAFPQRYAQREAEAGQIVAGVQGQLGGLSDPCVPPHEVDASSAVQRALAQLGMPYCWGGGTTDGPTPGDGSSPPPCGPNSPGFDCSGLMLYAFAPSVTLPRTSREQYQAPGGTHVPLVDAAPGDMLFWARSTDDPTSIHHVALVVAPGQLVEAPEDGKTVQQRAYSLDSAGLMPSAVRMSR</sequence>
<dbReference type="RefSeq" id="WP_348951760.1">
    <property type="nucleotide sequence ID" value="NZ_JBDZYD010000005.1"/>
</dbReference>
<evidence type="ECO:0000259" key="6">
    <source>
        <dbReference type="PROSITE" id="PS51935"/>
    </source>
</evidence>
<keyword evidence="4" id="KW-0788">Thiol protease</keyword>
<dbReference type="PROSITE" id="PS51935">
    <property type="entry name" value="NLPC_P60"/>
    <property type="match status" value="1"/>
</dbReference>
<keyword evidence="8" id="KW-1185">Reference proteome</keyword>
<evidence type="ECO:0000313" key="7">
    <source>
        <dbReference type="EMBL" id="MEQ0560720.1"/>
    </source>
</evidence>
<dbReference type="Proteomes" id="UP001440984">
    <property type="component" value="Unassembled WGS sequence"/>
</dbReference>
<dbReference type="InterPro" id="IPR051794">
    <property type="entry name" value="PG_Endopeptidase_C40"/>
</dbReference>
<dbReference type="Pfam" id="PF00877">
    <property type="entry name" value="NLPC_P60"/>
    <property type="match status" value="1"/>
</dbReference>
<dbReference type="PANTHER" id="PTHR47359:SF3">
    <property type="entry name" value="NLP_P60 DOMAIN-CONTAINING PROTEIN-RELATED"/>
    <property type="match status" value="1"/>
</dbReference>
<dbReference type="InterPro" id="IPR000064">
    <property type="entry name" value="NLP_P60_dom"/>
</dbReference>
<accession>A0ABV0LEJ4</accession>
<evidence type="ECO:0000256" key="2">
    <source>
        <dbReference type="ARBA" id="ARBA00022670"/>
    </source>
</evidence>
<feature type="region of interest" description="Disordered" evidence="5">
    <location>
        <begin position="209"/>
        <end position="228"/>
    </location>
</feature>
<protein>
    <submittedName>
        <fullName evidence="7">NlpC/P60 family protein</fullName>
    </submittedName>
</protein>
<dbReference type="PROSITE" id="PS51257">
    <property type="entry name" value="PROKAR_LIPOPROTEIN"/>
    <property type="match status" value="1"/>
</dbReference>
<name>A0ABV0LEJ4_9PSEU</name>
<keyword evidence="3" id="KW-0378">Hydrolase</keyword>